<evidence type="ECO:0000313" key="2">
    <source>
        <dbReference type="Proteomes" id="UP000186720"/>
    </source>
</evidence>
<name>A0A1Q6A086_9SPHI</name>
<protein>
    <submittedName>
        <fullName evidence="1">Uncharacterized protein</fullName>
    </submittedName>
</protein>
<dbReference type="STRING" id="1302689.RG47T_2878"/>
<dbReference type="EMBL" id="MPPL01000001">
    <property type="protein sequence ID" value="OKS87417.1"/>
    <property type="molecule type" value="Genomic_DNA"/>
</dbReference>
<sequence>MKESNLLNDFFEGSDSSQGFYPMDEQSLNTVYGGGFDTDTSGILNLMPAKNDLIS</sequence>
<organism evidence="1 2">
    <name type="scientific">Mucilaginibacter polytrichastri</name>
    <dbReference type="NCBI Taxonomy" id="1302689"/>
    <lineage>
        <taxon>Bacteria</taxon>
        <taxon>Pseudomonadati</taxon>
        <taxon>Bacteroidota</taxon>
        <taxon>Sphingobacteriia</taxon>
        <taxon>Sphingobacteriales</taxon>
        <taxon>Sphingobacteriaceae</taxon>
        <taxon>Mucilaginibacter</taxon>
    </lineage>
</organism>
<comment type="caution">
    <text evidence="1">The sequence shown here is derived from an EMBL/GenBank/DDBJ whole genome shotgun (WGS) entry which is preliminary data.</text>
</comment>
<accession>A0A1Q6A086</accession>
<gene>
    <name evidence="1" type="ORF">RG47T_2878</name>
</gene>
<proteinExistence type="predicted"/>
<evidence type="ECO:0000313" key="1">
    <source>
        <dbReference type="EMBL" id="OKS87417.1"/>
    </source>
</evidence>
<dbReference type="RefSeq" id="WP_171972528.1">
    <property type="nucleotide sequence ID" value="NZ_FPAM01000006.1"/>
</dbReference>
<dbReference type="Proteomes" id="UP000186720">
    <property type="component" value="Unassembled WGS sequence"/>
</dbReference>
<keyword evidence="2" id="KW-1185">Reference proteome</keyword>
<reference evidence="1 2" key="1">
    <citation type="submission" date="2016-11" db="EMBL/GenBank/DDBJ databases">
        <title>Whole Genome Sequencing of Mucilaginibacter polytrichastri RG4-7(T) isolated from the moss sample.</title>
        <authorList>
            <person name="Li Y."/>
        </authorList>
    </citation>
    <scope>NUCLEOTIDE SEQUENCE [LARGE SCALE GENOMIC DNA]</scope>
    <source>
        <strain evidence="1 2">RG4-7</strain>
    </source>
</reference>
<dbReference type="AlphaFoldDB" id="A0A1Q6A086"/>